<keyword evidence="3" id="KW-1185">Reference proteome</keyword>
<dbReference type="RefSeq" id="WP_117485787.1">
    <property type="nucleotide sequence ID" value="NZ_QVIG01000001.1"/>
</dbReference>
<dbReference type="AlphaFoldDB" id="A0A372ZNK9"/>
<comment type="caution">
    <text evidence="2">The sequence shown here is derived from an EMBL/GenBank/DDBJ whole genome shotgun (WGS) entry which is preliminary data.</text>
</comment>
<proteinExistence type="predicted"/>
<protein>
    <submittedName>
        <fullName evidence="2">Uncharacterized protein</fullName>
    </submittedName>
</protein>
<dbReference type="EMBL" id="QVIG01000001">
    <property type="protein sequence ID" value="RGD57052.1"/>
    <property type="molecule type" value="Genomic_DNA"/>
</dbReference>
<reference evidence="2 3" key="1">
    <citation type="submission" date="2018-08" db="EMBL/GenBank/DDBJ databases">
        <title>Diversity &amp; Physiological Properties of Lignin-Decomposing Actinobacteria from Soil.</title>
        <authorList>
            <person name="Roh S.G."/>
            <person name="Kim S.B."/>
        </authorList>
    </citation>
    <scope>NUCLEOTIDE SEQUENCE [LARGE SCALE GENOMIC DNA]</scope>
    <source>
        <strain evidence="2 3">MMS17-GH009</strain>
    </source>
</reference>
<feature type="compositionally biased region" description="Low complexity" evidence="1">
    <location>
        <begin position="276"/>
        <end position="286"/>
    </location>
</feature>
<feature type="region of interest" description="Disordered" evidence="1">
    <location>
        <begin position="196"/>
        <end position="287"/>
    </location>
</feature>
<name>A0A372ZNK9_9ACTN</name>
<evidence type="ECO:0000256" key="1">
    <source>
        <dbReference type="SAM" id="MobiDB-lite"/>
    </source>
</evidence>
<evidence type="ECO:0000313" key="3">
    <source>
        <dbReference type="Proteomes" id="UP000263377"/>
    </source>
</evidence>
<organism evidence="2 3">
    <name type="scientific">Kitasatospora xanthocidica</name>
    <dbReference type="NCBI Taxonomy" id="83382"/>
    <lineage>
        <taxon>Bacteria</taxon>
        <taxon>Bacillati</taxon>
        <taxon>Actinomycetota</taxon>
        <taxon>Actinomycetes</taxon>
        <taxon>Kitasatosporales</taxon>
        <taxon>Streptomycetaceae</taxon>
        <taxon>Kitasatospora</taxon>
    </lineage>
</organism>
<sequence>MTDTADTSSRTAAERLPAAYAPRVALIRGAMEAGNTALATRLAEELHRYVALERGALHPETLRAQEVRAYVAAVGGDPLRAADLFAVAATAWAGLGASEQWAASRNAEVCRRRAESAAAAPSAVPLAVPGARRPPGCPSPVRAFGRGTVVAVVLATALLSGAADAGPRAYLGMGPRPVPDDQPAAPAVVGVLERSAPSASPVPVPVPSPSELATAEPVPAPDAGPAGDQEDQAADQGDGGPGRTPVPSPGRRPGFPAAGSRPRPAPDAGRPSGGQAADVDPCAAAGAYGGQFLGSLVELCHRAAGVSGKRSPAP</sequence>
<gene>
    <name evidence="2" type="ORF">DR950_03940</name>
</gene>
<dbReference type="Proteomes" id="UP000263377">
    <property type="component" value="Unassembled WGS sequence"/>
</dbReference>
<accession>A0A372ZNK9</accession>
<evidence type="ECO:0000313" key="2">
    <source>
        <dbReference type="EMBL" id="RGD57052.1"/>
    </source>
</evidence>